<dbReference type="EnsemblMetazoa" id="HelroT160537">
    <property type="protein sequence ID" value="HelroP160537"/>
    <property type="gene ID" value="HelroG160537"/>
</dbReference>
<reference evidence="4" key="1">
    <citation type="submission" date="2012-12" db="EMBL/GenBank/DDBJ databases">
        <authorList>
            <person name="Hellsten U."/>
            <person name="Grimwood J."/>
            <person name="Chapman J.A."/>
            <person name="Shapiro H."/>
            <person name="Aerts A."/>
            <person name="Otillar R.P."/>
            <person name="Terry A.Y."/>
            <person name="Boore J.L."/>
            <person name="Simakov O."/>
            <person name="Marletaz F."/>
            <person name="Cho S.-J."/>
            <person name="Edsinger-Gonzales E."/>
            <person name="Havlak P."/>
            <person name="Kuo D.-H."/>
            <person name="Larsson T."/>
            <person name="Lv J."/>
            <person name="Arendt D."/>
            <person name="Savage R."/>
            <person name="Osoegawa K."/>
            <person name="de Jong P."/>
            <person name="Lindberg D.R."/>
            <person name="Seaver E.C."/>
            <person name="Weisblat D.A."/>
            <person name="Putnam N.H."/>
            <person name="Grigoriev I.V."/>
            <person name="Rokhsar D.S."/>
        </authorList>
    </citation>
    <scope>NUCLEOTIDE SEQUENCE</scope>
</reference>
<dbReference type="CDD" id="cd22823">
    <property type="entry name" value="Gal_Rha_Lectin"/>
    <property type="match status" value="1"/>
</dbReference>
<evidence type="ECO:0000259" key="1">
    <source>
        <dbReference type="PROSITE" id="PS50228"/>
    </source>
</evidence>
<dbReference type="EMBL" id="KB096324">
    <property type="protein sequence ID" value="ESO06370.1"/>
    <property type="molecule type" value="Genomic_DNA"/>
</dbReference>
<evidence type="ECO:0000313" key="2">
    <source>
        <dbReference type="EMBL" id="ESO06370.1"/>
    </source>
</evidence>
<keyword evidence="4" id="KW-1185">Reference proteome</keyword>
<reference evidence="3" key="3">
    <citation type="submission" date="2015-06" db="UniProtKB">
        <authorList>
            <consortium name="EnsemblMetazoa"/>
        </authorList>
    </citation>
    <scope>IDENTIFICATION</scope>
</reference>
<accession>T1EQD8</accession>
<protein>
    <recommendedName>
        <fullName evidence="1">SUEL-type lectin domain-containing protein</fullName>
    </recommendedName>
</protein>
<reference evidence="2 4" key="2">
    <citation type="journal article" date="2013" name="Nature">
        <title>Insights into bilaterian evolution from three spiralian genomes.</title>
        <authorList>
            <person name="Simakov O."/>
            <person name="Marletaz F."/>
            <person name="Cho S.J."/>
            <person name="Edsinger-Gonzales E."/>
            <person name="Havlak P."/>
            <person name="Hellsten U."/>
            <person name="Kuo D.H."/>
            <person name="Larsson T."/>
            <person name="Lv J."/>
            <person name="Arendt D."/>
            <person name="Savage R."/>
            <person name="Osoegawa K."/>
            <person name="de Jong P."/>
            <person name="Grimwood J."/>
            <person name="Chapman J.A."/>
            <person name="Shapiro H."/>
            <person name="Aerts A."/>
            <person name="Otillar R.P."/>
            <person name="Terry A.Y."/>
            <person name="Boore J.L."/>
            <person name="Grigoriev I.V."/>
            <person name="Lindberg D.R."/>
            <person name="Seaver E.C."/>
            <person name="Weisblat D.A."/>
            <person name="Putnam N.H."/>
            <person name="Rokhsar D.S."/>
        </authorList>
    </citation>
    <scope>NUCLEOTIDE SEQUENCE</scope>
</reference>
<organism evidence="3 4">
    <name type="scientific">Helobdella robusta</name>
    <name type="common">Californian leech</name>
    <dbReference type="NCBI Taxonomy" id="6412"/>
    <lineage>
        <taxon>Eukaryota</taxon>
        <taxon>Metazoa</taxon>
        <taxon>Spiralia</taxon>
        <taxon>Lophotrochozoa</taxon>
        <taxon>Annelida</taxon>
        <taxon>Clitellata</taxon>
        <taxon>Hirudinea</taxon>
        <taxon>Rhynchobdellida</taxon>
        <taxon>Glossiphoniidae</taxon>
        <taxon>Helobdella</taxon>
    </lineage>
</organism>
<dbReference type="InParanoid" id="T1EQD8"/>
<dbReference type="Proteomes" id="UP000015101">
    <property type="component" value="Unassembled WGS sequence"/>
</dbReference>
<name>T1EQD8_HELRO</name>
<evidence type="ECO:0000313" key="3">
    <source>
        <dbReference type="EnsemblMetazoa" id="HelroP160537"/>
    </source>
</evidence>
<dbReference type="InterPro" id="IPR000922">
    <property type="entry name" value="Lectin_gal-bd_dom"/>
</dbReference>
<gene>
    <name evidence="3" type="primary">20198788</name>
    <name evidence="2" type="ORF">HELRODRAFT_160537</name>
</gene>
<dbReference type="PROSITE" id="PS50228">
    <property type="entry name" value="SUEL_LECTIN"/>
    <property type="match status" value="1"/>
</dbReference>
<feature type="domain" description="SUEL-type lectin" evidence="1">
    <location>
        <begin position="28"/>
        <end position="117"/>
    </location>
</feature>
<dbReference type="RefSeq" id="XP_009015738.1">
    <property type="nucleotide sequence ID" value="XM_009017490.1"/>
</dbReference>
<dbReference type="Pfam" id="PF02140">
    <property type="entry name" value="SUEL_Lectin"/>
    <property type="match status" value="1"/>
</dbReference>
<dbReference type="EMBL" id="AMQM01000618">
    <property type="status" value="NOT_ANNOTATED_CDS"/>
    <property type="molecule type" value="Genomic_DNA"/>
</dbReference>
<dbReference type="GO" id="GO:0030246">
    <property type="term" value="F:carbohydrate binding"/>
    <property type="evidence" value="ECO:0007669"/>
    <property type="project" value="InterPro"/>
</dbReference>
<dbReference type="CTD" id="20198788"/>
<dbReference type="GeneID" id="20198788"/>
<proteinExistence type="predicted"/>
<dbReference type="HOGENOM" id="CLU_1779455_0_0_1"/>
<sequence length="146" mass="17043">MSAVTMLHDVELMDVSWIFAGNRTNQSFCQSEHLRIKCSHNQVIFIEMAKYGRMQLSRCARGEFGYLECWADVTTILDEHCSGRRSCVVKVLDENFQNLRPCHDDLKSYLEVAHTCLPGLNPVQLSILFFMYYENQINMFEKIQFC</sequence>
<dbReference type="Gene3D" id="2.60.120.740">
    <property type="match status" value="1"/>
</dbReference>
<dbReference type="InterPro" id="IPR043159">
    <property type="entry name" value="Lectin_gal-bd_sf"/>
</dbReference>
<dbReference type="AlphaFoldDB" id="T1EQD8"/>
<dbReference type="KEGG" id="hro:HELRODRAFT_160537"/>
<dbReference type="OrthoDB" id="5970528at2759"/>
<evidence type="ECO:0000313" key="4">
    <source>
        <dbReference type="Proteomes" id="UP000015101"/>
    </source>
</evidence>
<dbReference type="PANTHER" id="PTHR46780">
    <property type="entry name" value="PROTEIN EVA-1"/>
    <property type="match status" value="1"/>
</dbReference>